<evidence type="ECO:0000256" key="2">
    <source>
        <dbReference type="ARBA" id="ARBA00008932"/>
    </source>
</evidence>
<dbReference type="InterPro" id="IPR013783">
    <property type="entry name" value="Ig-like_fold"/>
</dbReference>
<accession>A0A2C5Y496</accession>
<feature type="transmembrane region" description="Helical" evidence="7">
    <location>
        <begin position="290"/>
        <end position="309"/>
    </location>
</feature>
<evidence type="ECO:0000256" key="4">
    <source>
        <dbReference type="ARBA" id="ARBA00022989"/>
    </source>
</evidence>
<evidence type="ECO:0000256" key="6">
    <source>
        <dbReference type="SAM" id="MobiDB-lite"/>
    </source>
</evidence>
<dbReference type="Gene3D" id="2.60.40.10">
    <property type="entry name" value="Immunoglobulins"/>
    <property type="match status" value="1"/>
</dbReference>
<evidence type="ECO:0000256" key="1">
    <source>
        <dbReference type="ARBA" id="ARBA00004211"/>
    </source>
</evidence>
<feature type="compositionally biased region" description="Basic and acidic residues" evidence="6">
    <location>
        <begin position="204"/>
        <end position="217"/>
    </location>
</feature>
<dbReference type="PANTHER" id="PTHR10809">
    <property type="entry name" value="VESICLE-ASSOCIATED MEMBRANE PROTEIN-ASSOCIATED PROTEIN"/>
    <property type="match status" value="1"/>
</dbReference>
<dbReference type="InterPro" id="IPR008962">
    <property type="entry name" value="PapD-like_sf"/>
</dbReference>
<organism evidence="9 10">
    <name type="scientific">Ophiocordyceps australis</name>
    <dbReference type="NCBI Taxonomy" id="1399860"/>
    <lineage>
        <taxon>Eukaryota</taxon>
        <taxon>Fungi</taxon>
        <taxon>Dikarya</taxon>
        <taxon>Ascomycota</taxon>
        <taxon>Pezizomycotina</taxon>
        <taxon>Sordariomycetes</taxon>
        <taxon>Hypocreomycetidae</taxon>
        <taxon>Hypocreales</taxon>
        <taxon>Ophiocordycipitaceae</taxon>
        <taxon>Ophiocordyceps</taxon>
    </lineage>
</organism>
<dbReference type="GO" id="GO:0061817">
    <property type="term" value="P:endoplasmic reticulum-plasma membrane tethering"/>
    <property type="evidence" value="ECO:0007669"/>
    <property type="project" value="TreeGrafter"/>
</dbReference>
<feature type="region of interest" description="Disordered" evidence="6">
    <location>
        <begin position="172"/>
        <end position="226"/>
    </location>
</feature>
<dbReference type="GO" id="GO:0005886">
    <property type="term" value="C:plasma membrane"/>
    <property type="evidence" value="ECO:0007669"/>
    <property type="project" value="TreeGrafter"/>
</dbReference>
<keyword evidence="10" id="KW-1185">Reference proteome</keyword>
<evidence type="ECO:0000256" key="5">
    <source>
        <dbReference type="ARBA" id="ARBA00023136"/>
    </source>
</evidence>
<dbReference type="GO" id="GO:0033149">
    <property type="term" value="F:FFAT motif binding"/>
    <property type="evidence" value="ECO:0007669"/>
    <property type="project" value="TreeGrafter"/>
</dbReference>
<evidence type="ECO:0000313" key="9">
    <source>
        <dbReference type="EMBL" id="PHH72908.1"/>
    </source>
</evidence>
<dbReference type="AlphaFoldDB" id="A0A2C5Y496"/>
<reference evidence="9 10" key="1">
    <citation type="submission" date="2017-06" db="EMBL/GenBank/DDBJ databases">
        <title>Ant-infecting Ophiocordyceps genomes reveal a high diversity of potential behavioral manipulation genes and a possible major role for enterotoxins.</title>
        <authorList>
            <person name="De Bekker C."/>
            <person name="Evans H.C."/>
            <person name="Brachmann A."/>
            <person name="Hughes D.P."/>
        </authorList>
    </citation>
    <scope>NUCLEOTIDE SEQUENCE [LARGE SCALE GENOMIC DNA]</scope>
    <source>
        <strain evidence="9 10">1348a</strain>
    </source>
</reference>
<evidence type="ECO:0000259" key="8">
    <source>
        <dbReference type="PROSITE" id="PS50202"/>
    </source>
</evidence>
<name>A0A2C5Y496_9HYPO</name>
<dbReference type="GO" id="GO:0090158">
    <property type="term" value="P:endoplasmic reticulum membrane organization"/>
    <property type="evidence" value="ECO:0007669"/>
    <property type="project" value="TreeGrafter"/>
</dbReference>
<dbReference type="Pfam" id="PF00635">
    <property type="entry name" value="Motile_Sperm"/>
    <property type="match status" value="1"/>
</dbReference>
<dbReference type="Proteomes" id="UP000224854">
    <property type="component" value="Unassembled WGS sequence"/>
</dbReference>
<evidence type="ECO:0000313" key="10">
    <source>
        <dbReference type="Proteomes" id="UP000224854"/>
    </source>
</evidence>
<feature type="region of interest" description="Disordered" evidence="6">
    <location>
        <begin position="254"/>
        <end position="279"/>
    </location>
</feature>
<dbReference type="InterPro" id="IPR016763">
    <property type="entry name" value="VAP"/>
</dbReference>
<keyword evidence="3 7" id="KW-0812">Transmembrane</keyword>
<dbReference type="OrthoDB" id="264603at2759"/>
<comment type="subcellular location">
    <subcellularLocation>
        <location evidence="1">Membrane</location>
        <topology evidence="1">Single-pass type IV membrane protein</topology>
    </subcellularLocation>
</comment>
<dbReference type="PANTHER" id="PTHR10809:SF6">
    <property type="entry name" value="AT11025P-RELATED"/>
    <property type="match status" value="1"/>
</dbReference>
<comment type="caution">
    <text evidence="9">The sequence shown here is derived from an EMBL/GenBank/DDBJ whole genome shotgun (WGS) entry which is preliminary data.</text>
</comment>
<evidence type="ECO:0000256" key="3">
    <source>
        <dbReference type="ARBA" id="ARBA00022692"/>
    </source>
</evidence>
<feature type="domain" description="MSP" evidence="8">
    <location>
        <begin position="2"/>
        <end position="122"/>
    </location>
</feature>
<dbReference type="PIRSF" id="PIRSF019693">
    <property type="entry name" value="VAMP-associated"/>
    <property type="match status" value="1"/>
</dbReference>
<proteinExistence type="inferred from homology"/>
<dbReference type="SUPFAM" id="SSF49354">
    <property type="entry name" value="PapD-like"/>
    <property type="match status" value="1"/>
</dbReference>
<sequence>MSVDVEPLELSFRRPFTEEVSQTLTIKNTTSSPLAFKVKTTAPKQYCVRPNAGRIEPGQDFGVTVLLQAMKSDPPLETKCRDKFLVQSAPITAEKEFVPIASVLEKADKSQIQERKIRVSWLPSLAAKDQVSAAPPSGTSTPMKQSIVSAVSEIYTLWLLSFKRADNISTQVDDTPNAARNYATPRARADSTPRGSIDPSSHTPDSKKDDDKSERPRSAVSQAVTAVSDSAQTSYEELKAKLAQAEAQLANYKDSGLRQRGAKTAAGGDQSKSNTTKIAPQPALKQAEGVSVQLVAILCLISFLLAYFFF</sequence>
<keyword evidence="5 7" id="KW-0472">Membrane</keyword>
<protein>
    <recommendedName>
        <fullName evidence="8">MSP domain-containing protein</fullName>
    </recommendedName>
</protein>
<dbReference type="InterPro" id="IPR000535">
    <property type="entry name" value="MSP_dom"/>
</dbReference>
<comment type="similarity">
    <text evidence="2">Belongs to the VAMP-associated protein (VAP) (TC 9.B.17) family.</text>
</comment>
<keyword evidence="4 7" id="KW-1133">Transmembrane helix</keyword>
<dbReference type="EMBL" id="NJEU01000547">
    <property type="protein sequence ID" value="PHH72908.1"/>
    <property type="molecule type" value="Genomic_DNA"/>
</dbReference>
<gene>
    <name evidence="9" type="ORF">CDD82_5740</name>
</gene>
<dbReference type="GO" id="GO:0005789">
    <property type="term" value="C:endoplasmic reticulum membrane"/>
    <property type="evidence" value="ECO:0007669"/>
    <property type="project" value="InterPro"/>
</dbReference>
<dbReference type="PROSITE" id="PS50202">
    <property type="entry name" value="MSP"/>
    <property type="match status" value="1"/>
</dbReference>
<evidence type="ECO:0000256" key="7">
    <source>
        <dbReference type="SAM" id="Phobius"/>
    </source>
</evidence>